<sequence>MKKSNEKKNEADPLLKKFFCEKLTKNEMDDLSWIASNTMLV</sequence>
<organism evidence="1 2">
    <name type="scientific">Plasmodium falciparum UGT5.1</name>
    <dbReference type="NCBI Taxonomy" id="1237627"/>
    <lineage>
        <taxon>Eukaryota</taxon>
        <taxon>Sar</taxon>
        <taxon>Alveolata</taxon>
        <taxon>Apicomplexa</taxon>
        <taxon>Aconoidasida</taxon>
        <taxon>Haemosporida</taxon>
        <taxon>Plasmodiidae</taxon>
        <taxon>Plasmodium</taxon>
        <taxon>Plasmodium (Laverania)</taxon>
    </lineage>
</organism>
<proteinExistence type="predicted"/>
<reference evidence="1 2" key="1">
    <citation type="submission" date="2013-02" db="EMBL/GenBank/DDBJ databases">
        <title>The Genome Sequence of Plasmodium falciparum UGT5.1.</title>
        <authorList>
            <consortium name="The Broad Institute Genome Sequencing Platform"/>
            <consortium name="The Broad Institute Genome Sequencing Center for Infectious Disease"/>
            <person name="Neafsey D."/>
            <person name="Cheeseman I."/>
            <person name="Volkman S."/>
            <person name="Adams J."/>
            <person name="Walker B."/>
            <person name="Young S.K."/>
            <person name="Zeng Q."/>
            <person name="Gargeya S."/>
            <person name="Fitzgerald M."/>
            <person name="Haas B."/>
            <person name="Abouelleil A."/>
            <person name="Alvarado L."/>
            <person name="Arachchi H.M."/>
            <person name="Berlin A.M."/>
            <person name="Chapman S.B."/>
            <person name="Dewar J."/>
            <person name="Goldberg J."/>
            <person name="Griggs A."/>
            <person name="Gujja S."/>
            <person name="Hansen M."/>
            <person name="Howarth C."/>
            <person name="Imamovic A."/>
            <person name="Larimer J."/>
            <person name="McCowan C."/>
            <person name="Murphy C."/>
            <person name="Neiman D."/>
            <person name="Pearson M."/>
            <person name="Priest M."/>
            <person name="Roberts A."/>
            <person name="Saif S."/>
            <person name="Shea T."/>
            <person name="Sisk P."/>
            <person name="Sykes S."/>
            <person name="Wortman J."/>
            <person name="Nusbaum C."/>
            <person name="Birren B."/>
        </authorList>
    </citation>
    <scope>NUCLEOTIDE SEQUENCE [LARGE SCALE GENOMIC DNA]</scope>
    <source>
        <strain evidence="1 2">UGT5.1</strain>
    </source>
</reference>
<name>W7JHA9_PLAFA</name>
<dbReference type="OrthoDB" id="286395at2759"/>
<protein>
    <submittedName>
        <fullName evidence="1">Uncharacterized protein</fullName>
    </submittedName>
</protein>
<dbReference type="AlphaFoldDB" id="W7JHA9"/>
<dbReference type="Proteomes" id="UP000030697">
    <property type="component" value="Unassembled WGS sequence"/>
</dbReference>
<gene>
    <name evidence="1" type="ORF">C923_00850</name>
</gene>
<dbReference type="EMBL" id="KE124430">
    <property type="protein sequence ID" value="EWC78475.1"/>
    <property type="molecule type" value="Genomic_DNA"/>
</dbReference>
<accession>W7JHA9</accession>
<evidence type="ECO:0000313" key="1">
    <source>
        <dbReference type="EMBL" id="EWC78475.1"/>
    </source>
</evidence>
<evidence type="ECO:0000313" key="2">
    <source>
        <dbReference type="Proteomes" id="UP000030697"/>
    </source>
</evidence>